<keyword evidence="1" id="KW-0732">Signal</keyword>
<organism evidence="3 4">
    <name type="scientific">Autumnicola musiva</name>
    <dbReference type="NCBI Taxonomy" id="3075589"/>
    <lineage>
        <taxon>Bacteria</taxon>
        <taxon>Pseudomonadati</taxon>
        <taxon>Bacteroidota</taxon>
        <taxon>Flavobacteriia</taxon>
        <taxon>Flavobacteriales</taxon>
        <taxon>Flavobacteriaceae</taxon>
        <taxon>Autumnicola</taxon>
    </lineage>
</organism>
<accession>A0ABU3DA81</accession>
<dbReference type="SUPFAM" id="SSF101874">
    <property type="entry name" value="YceI-like"/>
    <property type="match status" value="1"/>
</dbReference>
<keyword evidence="4" id="KW-1185">Reference proteome</keyword>
<evidence type="ECO:0000259" key="2">
    <source>
        <dbReference type="Pfam" id="PF04264"/>
    </source>
</evidence>
<reference evidence="3 4" key="1">
    <citation type="submission" date="2023-09" db="EMBL/GenBank/DDBJ databases">
        <authorList>
            <person name="Rey-Velasco X."/>
        </authorList>
    </citation>
    <scope>NUCLEOTIDE SEQUENCE [LARGE SCALE GENOMIC DNA]</scope>
    <source>
        <strain evidence="3 4">F117</strain>
    </source>
</reference>
<dbReference type="InterPro" id="IPR036761">
    <property type="entry name" value="TTHA0802/YceI-like_sf"/>
</dbReference>
<evidence type="ECO:0000313" key="4">
    <source>
        <dbReference type="Proteomes" id="UP001262582"/>
    </source>
</evidence>
<sequence length="192" mass="21726">MKRQFLFLVFIFATSASFSQQVFEQQNIRILPESSLNITGDTNISKFNCEFNASLLEGKKTVQLSKSGKNIHFKDAVLVLKNEGFYCGNRAIKKDFHALMQTEKYPSIKLELKKAIMKDNGDALAQVVIHMAGKTKTYEVPVEIISCPTPNFKGLLELNINDFGLEPPRKLFGLIVIKEEIEINFNLVIKPI</sequence>
<dbReference type="InterPro" id="IPR007372">
    <property type="entry name" value="Lipid/polyisoprenoid-bd_YceI"/>
</dbReference>
<gene>
    <name evidence="3" type="ORF">RM539_17845</name>
</gene>
<dbReference type="Proteomes" id="UP001262582">
    <property type="component" value="Unassembled WGS sequence"/>
</dbReference>
<evidence type="ECO:0000256" key="1">
    <source>
        <dbReference type="SAM" id="SignalP"/>
    </source>
</evidence>
<name>A0ABU3DA81_9FLAO</name>
<feature type="chain" id="PRO_5047415397" evidence="1">
    <location>
        <begin position="20"/>
        <end position="192"/>
    </location>
</feature>
<feature type="signal peptide" evidence="1">
    <location>
        <begin position="1"/>
        <end position="19"/>
    </location>
</feature>
<comment type="caution">
    <text evidence="3">The sequence shown here is derived from an EMBL/GenBank/DDBJ whole genome shotgun (WGS) entry which is preliminary data.</text>
</comment>
<protein>
    <submittedName>
        <fullName evidence="3">YceI family protein</fullName>
    </submittedName>
</protein>
<proteinExistence type="predicted"/>
<dbReference type="EMBL" id="JAVRHK010000022">
    <property type="protein sequence ID" value="MDT0678449.1"/>
    <property type="molecule type" value="Genomic_DNA"/>
</dbReference>
<feature type="domain" description="Lipid/polyisoprenoid-binding YceI-like" evidence="2">
    <location>
        <begin position="76"/>
        <end position="188"/>
    </location>
</feature>
<dbReference type="RefSeq" id="WP_311504783.1">
    <property type="nucleotide sequence ID" value="NZ_JAVRHK010000022.1"/>
</dbReference>
<dbReference type="Gene3D" id="2.40.128.110">
    <property type="entry name" value="Lipid/polyisoprenoid-binding, YceI-like"/>
    <property type="match status" value="1"/>
</dbReference>
<dbReference type="Pfam" id="PF04264">
    <property type="entry name" value="YceI"/>
    <property type="match status" value="1"/>
</dbReference>
<evidence type="ECO:0000313" key="3">
    <source>
        <dbReference type="EMBL" id="MDT0678449.1"/>
    </source>
</evidence>